<proteinExistence type="predicted"/>
<evidence type="ECO:0008006" key="3">
    <source>
        <dbReference type="Google" id="ProtNLM"/>
    </source>
</evidence>
<dbReference type="InParanoid" id="T0R3T8"/>
<reference evidence="1 2" key="1">
    <citation type="submission" date="2012-04" db="EMBL/GenBank/DDBJ databases">
        <title>The Genome Sequence of Saprolegnia declina VS20.</title>
        <authorList>
            <consortium name="The Broad Institute Genome Sequencing Platform"/>
            <person name="Russ C."/>
            <person name="Nusbaum C."/>
            <person name="Tyler B."/>
            <person name="van West P."/>
            <person name="Dieguez-Uribeondo J."/>
            <person name="de Bruijn I."/>
            <person name="Tripathy S."/>
            <person name="Jiang R."/>
            <person name="Young S.K."/>
            <person name="Zeng Q."/>
            <person name="Gargeya S."/>
            <person name="Fitzgerald M."/>
            <person name="Haas B."/>
            <person name="Abouelleil A."/>
            <person name="Alvarado L."/>
            <person name="Arachchi H.M."/>
            <person name="Berlin A."/>
            <person name="Chapman S.B."/>
            <person name="Goldberg J."/>
            <person name="Griggs A."/>
            <person name="Gujja S."/>
            <person name="Hansen M."/>
            <person name="Howarth C."/>
            <person name="Imamovic A."/>
            <person name="Larimer J."/>
            <person name="McCowen C."/>
            <person name="Montmayeur A."/>
            <person name="Murphy C."/>
            <person name="Neiman D."/>
            <person name="Pearson M."/>
            <person name="Priest M."/>
            <person name="Roberts A."/>
            <person name="Saif S."/>
            <person name="Shea T."/>
            <person name="Sisk P."/>
            <person name="Sykes S."/>
            <person name="Wortman J."/>
            <person name="Nusbaum C."/>
            <person name="Birren B."/>
        </authorList>
    </citation>
    <scope>NUCLEOTIDE SEQUENCE [LARGE SCALE GENOMIC DNA]</scope>
    <source>
        <strain evidence="1 2">VS20</strain>
    </source>
</reference>
<dbReference type="OrthoDB" id="164025at2759"/>
<dbReference type="PANTHER" id="PTHR13164">
    <property type="entry name" value="CALICYLIN BINDING PROTEIN"/>
    <property type="match status" value="1"/>
</dbReference>
<keyword evidence="2" id="KW-1185">Reference proteome</keyword>
<dbReference type="OMA" id="NIVLEWA"/>
<dbReference type="AlphaFoldDB" id="T0R3T8"/>
<sequence length="156" mass="17391">MSSEMAPSALESNIREKGTNAYYYAHKKRHDVEVHAWDGQCEPRLLATSEAPAPISKDKAITAYAWADGKKAVTVYVDLAGIGAIADDNIVLEWAARSIDVRIRGLDATGADLVFKIKTLYEDIMNATLKKKDDKIVLRLTKAKELTWYSLKKDHP</sequence>
<dbReference type="EMBL" id="JH767135">
    <property type="protein sequence ID" value="EQC40980.1"/>
    <property type="molecule type" value="Genomic_DNA"/>
</dbReference>
<evidence type="ECO:0000313" key="1">
    <source>
        <dbReference type="EMBL" id="EQC40980.1"/>
    </source>
</evidence>
<dbReference type="SUPFAM" id="SSF49764">
    <property type="entry name" value="HSP20-like chaperones"/>
    <property type="match status" value="1"/>
</dbReference>
<dbReference type="GO" id="GO:0005634">
    <property type="term" value="C:nucleus"/>
    <property type="evidence" value="ECO:0007669"/>
    <property type="project" value="TreeGrafter"/>
</dbReference>
<dbReference type="InterPro" id="IPR052289">
    <property type="entry name" value="Calcyclin-binding_UBL-bridge"/>
</dbReference>
<evidence type="ECO:0000313" key="2">
    <source>
        <dbReference type="Proteomes" id="UP000030762"/>
    </source>
</evidence>
<dbReference type="InterPro" id="IPR008978">
    <property type="entry name" value="HSP20-like_chaperone"/>
</dbReference>
<dbReference type="GeneID" id="19942769"/>
<protein>
    <recommendedName>
        <fullName evidence="3">CS domain-containing protein</fullName>
    </recommendedName>
</protein>
<gene>
    <name evidence="1" type="ORF">SDRG_02042</name>
</gene>
<dbReference type="VEuPathDB" id="FungiDB:SDRG_02042"/>
<dbReference type="PANTHER" id="PTHR13164:SF6">
    <property type="entry name" value="CS DOMAIN-CONTAINING PROTEIN"/>
    <property type="match status" value="1"/>
</dbReference>
<dbReference type="eggNOG" id="ENOG502S63B">
    <property type="taxonomic scope" value="Eukaryota"/>
</dbReference>
<accession>T0R3T8</accession>
<dbReference type="Gene3D" id="2.60.40.790">
    <property type="match status" value="1"/>
</dbReference>
<organism evidence="1 2">
    <name type="scientific">Saprolegnia diclina (strain VS20)</name>
    <dbReference type="NCBI Taxonomy" id="1156394"/>
    <lineage>
        <taxon>Eukaryota</taxon>
        <taxon>Sar</taxon>
        <taxon>Stramenopiles</taxon>
        <taxon>Oomycota</taxon>
        <taxon>Saprolegniomycetes</taxon>
        <taxon>Saprolegniales</taxon>
        <taxon>Saprolegniaceae</taxon>
        <taxon>Saprolegnia</taxon>
    </lineage>
</organism>
<dbReference type="RefSeq" id="XP_008605824.1">
    <property type="nucleotide sequence ID" value="XM_008607602.1"/>
</dbReference>
<name>T0R3T8_SAPDV</name>
<dbReference type="Proteomes" id="UP000030762">
    <property type="component" value="Unassembled WGS sequence"/>
</dbReference>